<dbReference type="InterPro" id="IPR001790">
    <property type="entry name" value="Ribosomal_uL10"/>
</dbReference>
<dbReference type="GO" id="GO:0006364">
    <property type="term" value="P:rRNA processing"/>
    <property type="evidence" value="ECO:0007669"/>
    <property type="project" value="TreeGrafter"/>
</dbReference>
<protein>
    <recommendedName>
        <fullName evidence="6">Ribosome assembly factor mrt4</fullName>
    </recommendedName>
</protein>
<dbReference type="PANTHER" id="PTHR45841">
    <property type="entry name" value="MRNA TURNOVER PROTEIN 4 MRTO4"/>
    <property type="match status" value="1"/>
</dbReference>
<dbReference type="InterPro" id="IPR043164">
    <property type="entry name" value="Ribosomal_uL10-like_insert_sf"/>
</dbReference>
<dbReference type="FunFam" id="3.30.70.1730:FF:000005">
    <property type="entry name" value="Ribosome assembly factor mrt4"/>
    <property type="match status" value="1"/>
</dbReference>
<comment type="subcellular location">
    <subcellularLocation>
        <location evidence="6">Cytoplasm</location>
    </subcellularLocation>
    <subcellularLocation>
        <location evidence="6">Nucleus</location>
        <location evidence="6">Nucleolus</location>
    </subcellularLocation>
</comment>
<keyword evidence="5 6" id="KW-0539">Nucleus</keyword>
<comment type="function">
    <text evidence="1 6">Component of the ribosome assembly machinery. Nuclear paralog of the ribosomal protein P0, it binds pre-60S subunits at an early stage of assembly in the nucleolus, and is replaced by P0 in cytoplasmic pre-60S subunits and mature 80S ribosomes.</text>
</comment>
<dbReference type="Pfam" id="PF17777">
    <property type="entry name" value="RL10P_insert"/>
    <property type="match status" value="1"/>
</dbReference>
<evidence type="ECO:0000313" key="8">
    <source>
        <dbReference type="EnsemblProtists" id="EOD15493"/>
    </source>
</evidence>
<comment type="subunit">
    <text evidence="3 6">Associates with the pre-60S ribosomal particle.</text>
</comment>
<keyword evidence="9" id="KW-1185">Reference proteome</keyword>
<dbReference type="Pfam" id="PF00466">
    <property type="entry name" value="Ribosomal_L10"/>
    <property type="match status" value="1"/>
</dbReference>
<keyword evidence="6" id="KW-0690">Ribosome biogenesis</keyword>
<dbReference type="InterPro" id="IPR033867">
    <property type="entry name" value="Mrt4"/>
</dbReference>
<dbReference type="HOGENOM" id="CLU_071690_3_0_1"/>
<dbReference type="PANTHER" id="PTHR45841:SF1">
    <property type="entry name" value="MRNA TURNOVER PROTEIN 4 HOMOLOG"/>
    <property type="match status" value="1"/>
</dbReference>
<dbReference type="OMA" id="LEWAENY"/>
<dbReference type="Proteomes" id="UP000013827">
    <property type="component" value="Unassembled WGS sequence"/>
</dbReference>
<dbReference type="GO" id="GO:0030687">
    <property type="term" value="C:preribosome, large subunit precursor"/>
    <property type="evidence" value="ECO:0007669"/>
    <property type="project" value="TreeGrafter"/>
</dbReference>
<feature type="domain" description="Large ribosomal subunit protein uL10-like insertion" evidence="7">
    <location>
        <begin position="126"/>
        <end position="196"/>
    </location>
</feature>
<evidence type="ECO:0000256" key="2">
    <source>
        <dbReference type="ARBA" id="ARBA00008889"/>
    </source>
</evidence>
<dbReference type="EnsemblProtists" id="EOD15493">
    <property type="protein sequence ID" value="EOD15493"/>
    <property type="gene ID" value="EMIHUDRAFT_445578"/>
</dbReference>
<dbReference type="GO" id="GO:0000027">
    <property type="term" value="P:ribosomal large subunit assembly"/>
    <property type="evidence" value="ECO:0007669"/>
    <property type="project" value="InterPro"/>
</dbReference>
<dbReference type="Gene3D" id="3.90.105.20">
    <property type="match status" value="1"/>
</dbReference>
<dbReference type="SUPFAM" id="SSF160369">
    <property type="entry name" value="Ribosomal protein L10-like"/>
    <property type="match status" value="1"/>
</dbReference>
<dbReference type="GO" id="GO:0005737">
    <property type="term" value="C:cytoplasm"/>
    <property type="evidence" value="ECO:0007669"/>
    <property type="project" value="UniProtKB-SubCell"/>
</dbReference>
<evidence type="ECO:0000256" key="3">
    <source>
        <dbReference type="ARBA" id="ARBA00011117"/>
    </source>
</evidence>
<dbReference type="GeneID" id="17287287"/>
<dbReference type="CDD" id="cd05796">
    <property type="entry name" value="Ribosomal_P0_like"/>
    <property type="match status" value="1"/>
</dbReference>
<evidence type="ECO:0000256" key="4">
    <source>
        <dbReference type="ARBA" id="ARBA00022490"/>
    </source>
</evidence>
<dbReference type="PaxDb" id="2903-EOD15493"/>
<dbReference type="InterPro" id="IPR051742">
    <property type="entry name" value="Ribosome_Assembly_uL10"/>
</dbReference>
<dbReference type="STRING" id="2903.R1E3R3"/>
<dbReference type="GO" id="GO:0005730">
    <property type="term" value="C:nucleolus"/>
    <property type="evidence" value="ECO:0007669"/>
    <property type="project" value="UniProtKB-SubCell"/>
</dbReference>
<evidence type="ECO:0000256" key="5">
    <source>
        <dbReference type="ARBA" id="ARBA00023242"/>
    </source>
</evidence>
<dbReference type="RefSeq" id="XP_005794446.1">
    <property type="nucleotide sequence ID" value="XM_005794389.1"/>
</dbReference>
<evidence type="ECO:0000256" key="1">
    <source>
        <dbReference type="ARBA" id="ARBA00004046"/>
    </source>
</evidence>
<evidence type="ECO:0000259" key="7">
    <source>
        <dbReference type="Pfam" id="PF17777"/>
    </source>
</evidence>
<dbReference type="InterPro" id="IPR040637">
    <property type="entry name" value="Ribosomal_uL10-like_insert"/>
</dbReference>
<dbReference type="EnsemblProtists" id="EOD42017">
    <property type="protein sequence ID" value="EOD42017"/>
    <property type="gene ID" value="EMIHUDRAFT_431904"/>
</dbReference>
<dbReference type="eggNOG" id="KOG0816">
    <property type="taxonomic scope" value="Eukaryota"/>
</dbReference>
<sequence>MPKSKRAQKVTLSKTVSKGRERKVAIIDEVRDCVDRYKSVLVFEANNMRNAALKDVRVRLRSSRIFFGRNKLIAAALGRTAADAYRAGLDEVADGLLGGEAGLIFTDESLEAVQQALAESRVPEYARAGFEATEDVVLPQGVLSQFAGSMEPYLRKLGLPTKLQAGAVQLLCDYTVCKAGDVVSSDQAKLMQLLDVKQALFELTLTCRWSEGQFQRLAA</sequence>
<dbReference type="Gene3D" id="3.30.70.1730">
    <property type="match status" value="1"/>
</dbReference>
<organism evidence="8 9">
    <name type="scientific">Emiliania huxleyi (strain CCMP1516)</name>
    <dbReference type="NCBI Taxonomy" id="280463"/>
    <lineage>
        <taxon>Eukaryota</taxon>
        <taxon>Haptista</taxon>
        <taxon>Haptophyta</taxon>
        <taxon>Prymnesiophyceae</taxon>
        <taxon>Isochrysidales</taxon>
        <taxon>Noelaerhabdaceae</taxon>
        <taxon>Emiliania</taxon>
    </lineage>
</organism>
<proteinExistence type="inferred from homology"/>
<dbReference type="GO" id="GO:0003723">
    <property type="term" value="F:RNA binding"/>
    <property type="evidence" value="ECO:0007669"/>
    <property type="project" value="TreeGrafter"/>
</dbReference>
<name>A0A0D3IW58_EMIH1</name>
<accession>A0A0D3IW58</accession>
<dbReference type="GeneID" id="17261638"/>
<evidence type="ECO:0000256" key="6">
    <source>
        <dbReference type="RuleBase" id="RU364039"/>
    </source>
</evidence>
<dbReference type="RefSeq" id="XP_005767922.1">
    <property type="nucleotide sequence ID" value="XM_005767865.1"/>
</dbReference>
<reference evidence="9" key="1">
    <citation type="journal article" date="2013" name="Nature">
        <title>Pan genome of the phytoplankton Emiliania underpins its global distribution.</title>
        <authorList>
            <person name="Read B.A."/>
            <person name="Kegel J."/>
            <person name="Klute M.J."/>
            <person name="Kuo A."/>
            <person name="Lefebvre S.C."/>
            <person name="Maumus F."/>
            <person name="Mayer C."/>
            <person name="Miller J."/>
            <person name="Monier A."/>
            <person name="Salamov A."/>
            <person name="Young J."/>
            <person name="Aguilar M."/>
            <person name="Claverie J.M."/>
            <person name="Frickenhaus S."/>
            <person name="Gonzalez K."/>
            <person name="Herman E.K."/>
            <person name="Lin Y.C."/>
            <person name="Napier J."/>
            <person name="Ogata H."/>
            <person name="Sarno A.F."/>
            <person name="Shmutz J."/>
            <person name="Schroeder D."/>
            <person name="de Vargas C."/>
            <person name="Verret F."/>
            <person name="von Dassow P."/>
            <person name="Valentin K."/>
            <person name="Van de Peer Y."/>
            <person name="Wheeler G."/>
            <person name="Dacks J.B."/>
            <person name="Delwiche C.F."/>
            <person name="Dyhrman S.T."/>
            <person name="Glockner G."/>
            <person name="John U."/>
            <person name="Richards T."/>
            <person name="Worden A.Z."/>
            <person name="Zhang X."/>
            <person name="Grigoriev I.V."/>
            <person name="Allen A.E."/>
            <person name="Bidle K."/>
            <person name="Borodovsky M."/>
            <person name="Bowler C."/>
            <person name="Brownlee C."/>
            <person name="Cock J.M."/>
            <person name="Elias M."/>
            <person name="Gladyshev V.N."/>
            <person name="Groth M."/>
            <person name="Guda C."/>
            <person name="Hadaegh A."/>
            <person name="Iglesias-Rodriguez M.D."/>
            <person name="Jenkins J."/>
            <person name="Jones B.M."/>
            <person name="Lawson T."/>
            <person name="Leese F."/>
            <person name="Lindquist E."/>
            <person name="Lobanov A."/>
            <person name="Lomsadze A."/>
            <person name="Malik S.B."/>
            <person name="Marsh M.E."/>
            <person name="Mackinder L."/>
            <person name="Mock T."/>
            <person name="Mueller-Roeber B."/>
            <person name="Pagarete A."/>
            <person name="Parker M."/>
            <person name="Probert I."/>
            <person name="Quesneville H."/>
            <person name="Raines C."/>
            <person name="Rensing S.A."/>
            <person name="Riano-Pachon D.M."/>
            <person name="Richier S."/>
            <person name="Rokitta S."/>
            <person name="Shiraiwa Y."/>
            <person name="Soanes D.M."/>
            <person name="van der Giezen M."/>
            <person name="Wahlund T.M."/>
            <person name="Williams B."/>
            <person name="Wilson W."/>
            <person name="Wolfe G."/>
            <person name="Wurch L.L."/>
        </authorList>
    </citation>
    <scope>NUCLEOTIDE SEQUENCE</scope>
</reference>
<dbReference type="GO" id="GO:0000956">
    <property type="term" value="P:nuclear-transcribed mRNA catabolic process"/>
    <property type="evidence" value="ECO:0007669"/>
    <property type="project" value="TreeGrafter"/>
</dbReference>
<dbReference type="KEGG" id="ehx:EMIHUDRAFT_431904"/>
<comment type="similarity">
    <text evidence="2 6">Belongs to the universal ribosomal protein uL10 family.</text>
</comment>
<dbReference type="AlphaFoldDB" id="A0A0D3IW58"/>
<dbReference type="InterPro" id="IPR043141">
    <property type="entry name" value="Ribosomal_uL10-like_sf"/>
</dbReference>
<reference evidence="8" key="2">
    <citation type="submission" date="2024-10" db="UniProtKB">
        <authorList>
            <consortium name="EnsemblProtists"/>
        </authorList>
    </citation>
    <scope>IDENTIFICATION</scope>
</reference>
<dbReference type="KEGG" id="ehx:EMIHUDRAFT_445578"/>
<evidence type="ECO:0000313" key="9">
    <source>
        <dbReference type="Proteomes" id="UP000013827"/>
    </source>
</evidence>
<keyword evidence="4 6" id="KW-0963">Cytoplasm</keyword>
<dbReference type="FunFam" id="3.90.105.20:FF:000003">
    <property type="entry name" value="Ribosome assembly factor mrt4"/>
    <property type="match status" value="1"/>
</dbReference>